<accession>A0A4R7RRJ9</accession>
<protein>
    <submittedName>
        <fullName evidence="2">Uncharacterized protein</fullName>
    </submittedName>
</protein>
<evidence type="ECO:0000256" key="1">
    <source>
        <dbReference type="SAM" id="Phobius"/>
    </source>
</evidence>
<keyword evidence="3" id="KW-1185">Reference proteome</keyword>
<keyword evidence="1" id="KW-0812">Transmembrane</keyword>
<organism evidence="2 3">
    <name type="scientific">Prosthecobacter fusiformis</name>
    <dbReference type="NCBI Taxonomy" id="48464"/>
    <lineage>
        <taxon>Bacteria</taxon>
        <taxon>Pseudomonadati</taxon>
        <taxon>Verrucomicrobiota</taxon>
        <taxon>Verrucomicrobiia</taxon>
        <taxon>Verrucomicrobiales</taxon>
        <taxon>Verrucomicrobiaceae</taxon>
        <taxon>Prosthecobacter</taxon>
    </lineage>
</organism>
<proteinExistence type="predicted"/>
<dbReference type="AlphaFoldDB" id="A0A4R7RRJ9"/>
<evidence type="ECO:0000313" key="2">
    <source>
        <dbReference type="EMBL" id="TDU68150.1"/>
    </source>
</evidence>
<dbReference type="EMBL" id="SOCA01000006">
    <property type="protein sequence ID" value="TDU68150.1"/>
    <property type="molecule type" value="Genomic_DNA"/>
</dbReference>
<keyword evidence="1" id="KW-0472">Membrane</keyword>
<sequence length="115" mass="12384">MNPDPDNDLRTRFQAQRRANYESAPAFNLPAARAPSHKVSGSSIKRMWIPVCAAVLLAVGLFFSLPPTHSAPRLADALPVLLDAPSQPLFASLEQGSTSAPSDFLLPAHLIIQMP</sequence>
<gene>
    <name evidence="2" type="ORF">EI77_03267</name>
</gene>
<keyword evidence="1" id="KW-1133">Transmembrane helix</keyword>
<comment type="caution">
    <text evidence="2">The sequence shown here is derived from an EMBL/GenBank/DDBJ whole genome shotgun (WGS) entry which is preliminary data.</text>
</comment>
<evidence type="ECO:0000313" key="3">
    <source>
        <dbReference type="Proteomes" id="UP000295662"/>
    </source>
</evidence>
<dbReference type="RefSeq" id="WP_133796290.1">
    <property type="nucleotide sequence ID" value="NZ_SOCA01000006.1"/>
</dbReference>
<name>A0A4R7RRJ9_9BACT</name>
<dbReference type="Proteomes" id="UP000295662">
    <property type="component" value="Unassembled WGS sequence"/>
</dbReference>
<reference evidence="2 3" key="1">
    <citation type="submission" date="2019-03" db="EMBL/GenBank/DDBJ databases">
        <title>Genomic Encyclopedia of Archaeal and Bacterial Type Strains, Phase II (KMG-II): from individual species to whole genera.</title>
        <authorList>
            <person name="Goeker M."/>
        </authorList>
    </citation>
    <scope>NUCLEOTIDE SEQUENCE [LARGE SCALE GENOMIC DNA]</scope>
    <source>
        <strain evidence="2 3">ATCC 25309</strain>
    </source>
</reference>
<feature type="transmembrane region" description="Helical" evidence="1">
    <location>
        <begin position="47"/>
        <end position="65"/>
    </location>
</feature>